<dbReference type="RefSeq" id="WP_127342477.1">
    <property type="nucleotide sequence ID" value="NZ_RJJX01000002.1"/>
</dbReference>
<dbReference type="Pfam" id="PF21365">
    <property type="entry name" value="Glyco_hydro_31_3rd"/>
    <property type="match status" value="1"/>
</dbReference>
<dbReference type="InterPro" id="IPR000322">
    <property type="entry name" value="Glyco_hydro_31_TIM"/>
</dbReference>
<dbReference type="InterPro" id="IPR025887">
    <property type="entry name" value="Glyco_hydro_31_N_dom"/>
</dbReference>
<evidence type="ECO:0000313" key="8">
    <source>
        <dbReference type="EMBL" id="RUT79656.1"/>
    </source>
</evidence>
<feature type="domain" description="DUF5110" evidence="6">
    <location>
        <begin position="686"/>
        <end position="757"/>
    </location>
</feature>
<dbReference type="InterPro" id="IPR013780">
    <property type="entry name" value="Glyco_hydro_b"/>
</dbReference>
<dbReference type="Gene3D" id="2.60.40.1760">
    <property type="entry name" value="glycosyl hydrolase (family 31)"/>
    <property type="match status" value="1"/>
</dbReference>
<dbReference type="Pfam" id="PF17137">
    <property type="entry name" value="DUF5110"/>
    <property type="match status" value="1"/>
</dbReference>
<feature type="domain" description="Glycoside hydrolase family 31 N-terminal" evidence="5">
    <location>
        <begin position="53"/>
        <end position="210"/>
    </location>
</feature>
<name>A0A434AYT4_9BACT</name>
<organism evidence="8 9">
    <name type="scientific">Ancylomarina longa</name>
    <dbReference type="NCBI Taxonomy" id="2487017"/>
    <lineage>
        <taxon>Bacteria</taxon>
        <taxon>Pseudomonadati</taxon>
        <taxon>Bacteroidota</taxon>
        <taxon>Bacteroidia</taxon>
        <taxon>Marinilabiliales</taxon>
        <taxon>Marinifilaceae</taxon>
        <taxon>Ancylomarina</taxon>
    </lineage>
</organism>
<evidence type="ECO:0000259" key="7">
    <source>
        <dbReference type="Pfam" id="PF21365"/>
    </source>
</evidence>
<dbReference type="Proteomes" id="UP000282985">
    <property type="component" value="Unassembled WGS sequence"/>
</dbReference>
<dbReference type="Gene3D" id="3.20.20.80">
    <property type="entry name" value="Glycosidases"/>
    <property type="match status" value="1"/>
</dbReference>
<gene>
    <name evidence="8" type="ORF">DLK05_02925</name>
</gene>
<evidence type="ECO:0000256" key="2">
    <source>
        <dbReference type="RuleBase" id="RU361185"/>
    </source>
</evidence>
<feature type="chain" id="PRO_5019106260" evidence="3">
    <location>
        <begin position="27"/>
        <end position="803"/>
    </location>
</feature>
<dbReference type="GO" id="GO:0004553">
    <property type="term" value="F:hydrolase activity, hydrolyzing O-glycosyl compounds"/>
    <property type="evidence" value="ECO:0007669"/>
    <property type="project" value="InterPro"/>
</dbReference>
<keyword evidence="9" id="KW-1185">Reference proteome</keyword>
<comment type="caution">
    <text evidence="8">The sequence shown here is derived from an EMBL/GenBank/DDBJ whole genome shotgun (WGS) entry which is preliminary data.</text>
</comment>
<evidence type="ECO:0000313" key="9">
    <source>
        <dbReference type="Proteomes" id="UP000282985"/>
    </source>
</evidence>
<dbReference type="CDD" id="cd06598">
    <property type="entry name" value="GH31_transferase_CtsZ"/>
    <property type="match status" value="1"/>
</dbReference>
<dbReference type="SUPFAM" id="SSF74650">
    <property type="entry name" value="Galactose mutarotase-like"/>
    <property type="match status" value="1"/>
</dbReference>
<dbReference type="InterPro" id="IPR017853">
    <property type="entry name" value="GH"/>
</dbReference>
<dbReference type="CDD" id="cd14752">
    <property type="entry name" value="GH31_N"/>
    <property type="match status" value="1"/>
</dbReference>
<keyword evidence="2" id="KW-0378">Hydrolase</keyword>
<dbReference type="InterPro" id="IPR051816">
    <property type="entry name" value="Glycosyl_Hydrolase_31"/>
</dbReference>
<dbReference type="InterPro" id="IPR033403">
    <property type="entry name" value="DUF5110"/>
</dbReference>
<evidence type="ECO:0000256" key="1">
    <source>
        <dbReference type="ARBA" id="ARBA00007806"/>
    </source>
</evidence>
<protein>
    <submittedName>
        <fullName evidence="8">DUF5110 domain-containing protein</fullName>
    </submittedName>
</protein>
<keyword evidence="2" id="KW-0326">Glycosidase</keyword>
<dbReference type="InterPro" id="IPR011013">
    <property type="entry name" value="Gal_mutarotase_sf_dom"/>
</dbReference>
<accession>A0A434AYT4</accession>
<evidence type="ECO:0000259" key="6">
    <source>
        <dbReference type="Pfam" id="PF17137"/>
    </source>
</evidence>
<feature type="domain" description="Glycosyl hydrolase family 31 C-terminal" evidence="7">
    <location>
        <begin position="581"/>
        <end position="668"/>
    </location>
</feature>
<dbReference type="PANTHER" id="PTHR43863">
    <property type="entry name" value="HYDROLASE, PUTATIVE (AFU_ORTHOLOGUE AFUA_1G03140)-RELATED"/>
    <property type="match status" value="1"/>
</dbReference>
<evidence type="ECO:0000259" key="5">
    <source>
        <dbReference type="Pfam" id="PF13802"/>
    </source>
</evidence>
<dbReference type="Pfam" id="PF13802">
    <property type="entry name" value="Gal_mutarotas_2"/>
    <property type="match status" value="1"/>
</dbReference>
<dbReference type="GO" id="GO:0005975">
    <property type="term" value="P:carbohydrate metabolic process"/>
    <property type="evidence" value="ECO:0007669"/>
    <property type="project" value="InterPro"/>
</dbReference>
<dbReference type="PANTHER" id="PTHR43863:SF2">
    <property type="entry name" value="MALTASE-GLUCOAMYLASE"/>
    <property type="match status" value="1"/>
</dbReference>
<keyword evidence="3" id="KW-0732">Signal</keyword>
<feature type="domain" description="Glycoside hydrolase family 31 TIM barrel" evidence="4">
    <location>
        <begin position="254"/>
        <end position="573"/>
    </location>
</feature>
<feature type="signal peptide" evidence="3">
    <location>
        <begin position="1"/>
        <end position="26"/>
    </location>
</feature>
<reference evidence="8 9" key="1">
    <citation type="submission" date="2018-11" db="EMBL/GenBank/DDBJ databases">
        <title>Parancylomarina longa gen. nov., sp. nov., isolated from sediments of southern Okinawa.</title>
        <authorList>
            <person name="Fu T."/>
        </authorList>
    </citation>
    <scope>NUCLEOTIDE SEQUENCE [LARGE SCALE GENOMIC DNA]</scope>
    <source>
        <strain evidence="8 9">T3-2 S1-C</strain>
    </source>
</reference>
<dbReference type="InterPro" id="IPR048395">
    <property type="entry name" value="Glyco_hydro_31_C"/>
</dbReference>
<evidence type="ECO:0000259" key="4">
    <source>
        <dbReference type="Pfam" id="PF01055"/>
    </source>
</evidence>
<dbReference type="OrthoDB" id="176168at2"/>
<dbReference type="SUPFAM" id="SSF51445">
    <property type="entry name" value="(Trans)glycosidases"/>
    <property type="match status" value="1"/>
</dbReference>
<dbReference type="SUPFAM" id="SSF51011">
    <property type="entry name" value="Glycosyl hydrolase domain"/>
    <property type="match status" value="1"/>
</dbReference>
<evidence type="ECO:0000256" key="3">
    <source>
        <dbReference type="SAM" id="SignalP"/>
    </source>
</evidence>
<proteinExistence type="inferred from homology"/>
<dbReference type="AlphaFoldDB" id="A0A434AYT4"/>
<dbReference type="Gene3D" id="2.60.40.1180">
    <property type="entry name" value="Golgi alpha-mannosidase II"/>
    <property type="match status" value="2"/>
</dbReference>
<dbReference type="GO" id="GO:0030246">
    <property type="term" value="F:carbohydrate binding"/>
    <property type="evidence" value="ECO:0007669"/>
    <property type="project" value="InterPro"/>
</dbReference>
<dbReference type="EMBL" id="RJJX01000002">
    <property type="protein sequence ID" value="RUT79656.1"/>
    <property type="molecule type" value="Genomic_DNA"/>
</dbReference>
<comment type="similarity">
    <text evidence="1 2">Belongs to the glycosyl hydrolase 31 family.</text>
</comment>
<sequence length="803" mass="91936">MNNLKRYFLTSALLFAAICVALTSEAQNSNRIYQSYHKDNNQLIVVTNEGNYAIQFYDNNIVETSFIPKGEVCQKASTAVVMIPEKGIGKLVDKDSLLVFQSHGLAVLISKKPFGISYDYKNKRLIAEKNGYVKTDSSENIDFNIDKSEVLYGGGARVLGMNRRGYRLKLYNRADYGYGTHSELMNYSMPLVISSKKYAVHFDNAPIGYLDLDSKHNNTLRYETIGGRKTYQIIATDTWQDFTNQFTKLTGRQPMIARWALGNFASRFGYHSQKQVLRTIAEYRKDSIPVDAIIMDLYWFGKNLKGDMGNLAFYRDSFPNPEKMISQLNQEGVKSILITEPFILTTSKRWTEVEKENILGVDTFGNPYTFDFYFGHTGLIDVFKPKAISWFWNIYKGLVNKGIGGWWGDLGEPEVHPAALQHVNGSADEVHNIYGHYWAKLVFDGYRKDFPKQRPFILMRAGAVGSQRYGMIPWSGDVSRSWDGLKPQTEISLQMGMQGIAYMHSDLGGFAGDNLDDELYTRWLQYGVFQPIFRPHAQEAVPSEPVFRDEITKALAKKSIELRYQLMPYNYTLVFQNNQTGIPLMRPLFFEEPENKDLLSVSDTYLWGDAFLVSTITDPGLKQKQVYMPKNNVWFDFATDKRFEGGKTYSIPTAADHIPVFVRGGAFIPMIKGMQNSRDYSLKNFELHFYQDKTVAESEGQLYDDDGSTPEAYEKGKYELLKFHAIHNKNILILSLNSEPGKDYRTSDKTIQMIVHNINKKPKKVIMDKKAIAFDWDETTRELHFQGVLKSDNNVMFKIKLAK</sequence>
<dbReference type="Pfam" id="PF01055">
    <property type="entry name" value="Glyco_hydro_31_2nd"/>
    <property type="match status" value="1"/>
</dbReference>